<evidence type="ECO:0000313" key="2">
    <source>
        <dbReference type="Proteomes" id="UP001055811"/>
    </source>
</evidence>
<gene>
    <name evidence="1" type="ORF">L2E82_32744</name>
</gene>
<dbReference type="Proteomes" id="UP001055811">
    <property type="component" value="Linkage Group LG06"/>
</dbReference>
<dbReference type="EMBL" id="CM042014">
    <property type="protein sequence ID" value="KAI3721726.1"/>
    <property type="molecule type" value="Genomic_DNA"/>
</dbReference>
<organism evidence="1 2">
    <name type="scientific">Cichorium intybus</name>
    <name type="common">Chicory</name>
    <dbReference type="NCBI Taxonomy" id="13427"/>
    <lineage>
        <taxon>Eukaryota</taxon>
        <taxon>Viridiplantae</taxon>
        <taxon>Streptophyta</taxon>
        <taxon>Embryophyta</taxon>
        <taxon>Tracheophyta</taxon>
        <taxon>Spermatophyta</taxon>
        <taxon>Magnoliopsida</taxon>
        <taxon>eudicotyledons</taxon>
        <taxon>Gunneridae</taxon>
        <taxon>Pentapetalae</taxon>
        <taxon>asterids</taxon>
        <taxon>campanulids</taxon>
        <taxon>Asterales</taxon>
        <taxon>Asteraceae</taxon>
        <taxon>Cichorioideae</taxon>
        <taxon>Cichorieae</taxon>
        <taxon>Cichoriinae</taxon>
        <taxon>Cichorium</taxon>
    </lineage>
</organism>
<sequence>MSGRMDAGDSYTSDDDTGKLIQGSVVYVLGVSCTLILLIIIIYYVSYKGKRSTGSRSPPDDEDHQLRRVSGGVGDDVLITLPVFAYSEDTIPHKGDTATDATGSGCSVCLVDYKPANIIRLLPKCGHLFHRKCIDTWLKVHATCPVCRNSPLPVHVPIGNGTTIDVCVD</sequence>
<reference evidence="1 2" key="2">
    <citation type="journal article" date="2022" name="Mol. Ecol. Resour.">
        <title>The genomes of chicory, endive, great burdock and yacon provide insights into Asteraceae paleo-polyploidization history and plant inulin production.</title>
        <authorList>
            <person name="Fan W."/>
            <person name="Wang S."/>
            <person name="Wang H."/>
            <person name="Wang A."/>
            <person name="Jiang F."/>
            <person name="Liu H."/>
            <person name="Zhao H."/>
            <person name="Xu D."/>
            <person name="Zhang Y."/>
        </authorList>
    </citation>
    <scope>NUCLEOTIDE SEQUENCE [LARGE SCALE GENOMIC DNA]</scope>
    <source>
        <strain evidence="2">cv. Punajuju</strain>
        <tissue evidence="1">Leaves</tissue>
    </source>
</reference>
<proteinExistence type="predicted"/>
<name>A0ACB9BIK2_CICIN</name>
<protein>
    <submittedName>
        <fullName evidence="1">Uncharacterized protein</fullName>
    </submittedName>
</protein>
<comment type="caution">
    <text evidence="1">The sequence shown here is derived from an EMBL/GenBank/DDBJ whole genome shotgun (WGS) entry which is preliminary data.</text>
</comment>
<keyword evidence="2" id="KW-1185">Reference proteome</keyword>
<evidence type="ECO:0000313" key="1">
    <source>
        <dbReference type="EMBL" id="KAI3721726.1"/>
    </source>
</evidence>
<accession>A0ACB9BIK2</accession>
<reference evidence="2" key="1">
    <citation type="journal article" date="2022" name="Mol. Ecol. Resour.">
        <title>The genomes of chicory, endive, great burdock and yacon provide insights into Asteraceae palaeo-polyploidization history and plant inulin production.</title>
        <authorList>
            <person name="Fan W."/>
            <person name="Wang S."/>
            <person name="Wang H."/>
            <person name="Wang A."/>
            <person name="Jiang F."/>
            <person name="Liu H."/>
            <person name="Zhao H."/>
            <person name="Xu D."/>
            <person name="Zhang Y."/>
        </authorList>
    </citation>
    <scope>NUCLEOTIDE SEQUENCE [LARGE SCALE GENOMIC DNA]</scope>
    <source>
        <strain evidence="2">cv. Punajuju</strain>
    </source>
</reference>